<proteinExistence type="predicted"/>
<evidence type="ECO:0000313" key="2">
    <source>
        <dbReference type="EMBL" id="VFK00198.1"/>
    </source>
</evidence>
<evidence type="ECO:0000313" key="1">
    <source>
        <dbReference type="EMBL" id="VFJ97374.1"/>
    </source>
</evidence>
<dbReference type="EMBL" id="CAADFF010000100">
    <property type="protein sequence ID" value="VFJ97374.1"/>
    <property type="molecule type" value="Genomic_DNA"/>
</dbReference>
<protein>
    <submittedName>
        <fullName evidence="1">Uncharacterized protein</fullName>
    </submittedName>
</protein>
<dbReference type="AlphaFoldDB" id="A0A450UXU3"/>
<accession>A0A450UXU3</accession>
<sequence>MLAYSDHNNWSATPLRFKLLVDGSIVRFHQLLEWFACAGENALFQFFLIPQECIHLVQGSPDTSTIQWRGVGVGHLQITLAIGRQ</sequence>
<organism evidence="1">
    <name type="scientific">Candidatus Kentrum sp. LFY</name>
    <dbReference type="NCBI Taxonomy" id="2126342"/>
    <lineage>
        <taxon>Bacteria</taxon>
        <taxon>Pseudomonadati</taxon>
        <taxon>Pseudomonadota</taxon>
        <taxon>Gammaproteobacteria</taxon>
        <taxon>Candidatus Kentrum</taxon>
    </lineage>
</organism>
<name>A0A450UXU3_9GAMM</name>
<gene>
    <name evidence="2" type="ORF">BECKLFY1418A_GA0070994_11137</name>
    <name evidence="1" type="ORF">BECKLFY1418B_GA0070995_11006</name>
</gene>
<reference evidence="1" key="1">
    <citation type="submission" date="2019-02" db="EMBL/GenBank/DDBJ databases">
        <authorList>
            <person name="Gruber-Vodicka R. H."/>
            <person name="Seah K. B. B."/>
        </authorList>
    </citation>
    <scope>NUCLEOTIDE SEQUENCE</scope>
    <source>
        <strain evidence="2">BECK_M6</strain>
        <strain evidence="1">BECK_M7</strain>
    </source>
</reference>
<dbReference type="EMBL" id="CAADFH010000113">
    <property type="protein sequence ID" value="VFK00198.1"/>
    <property type="molecule type" value="Genomic_DNA"/>
</dbReference>